<feature type="region of interest" description="Disordered" evidence="1">
    <location>
        <begin position="66"/>
        <end position="90"/>
    </location>
</feature>
<dbReference type="OrthoDB" id="5329529at2"/>
<name>A0A0N1MN49_9HELI</name>
<dbReference type="PATRIC" id="fig|35818.11.peg.2274"/>
<comment type="caution">
    <text evidence="3">The sequence shown here is derived from an EMBL/GenBank/DDBJ whole genome shotgun (WGS) entry which is preliminary data.</text>
</comment>
<evidence type="ECO:0000256" key="1">
    <source>
        <dbReference type="SAM" id="MobiDB-lite"/>
    </source>
</evidence>
<dbReference type="AlphaFoldDB" id="A0A0N1MN49"/>
<evidence type="ECO:0000313" key="4">
    <source>
        <dbReference type="Proteomes" id="UP000037997"/>
    </source>
</evidence>
<dbReference type="Proteomes" id="UP000037997">
    <property type="component" value="Unassembled WGS sequence"/>
</dbReference>
<keyword evidence="2" id="KW-1133">Transmembrane helix</keyword>
<sequence length="90" mass="11067">MVVIFKVITSLIIAMVWYKLTSNQETAIFFFILMLVIFFIRPISYQSPTERQEYLDKFRKSKERQMNIEQLRREEKKKAQEERDKKRSKE</sequence>
<dbReference type="STRING" id="35818.HPU229336_05820"/>
<dbReference type="RefSeq" id="WP_054195720.1">
    <property type="nucleotide sequence ID" value="NZ_CALUQK010000004.1"/>
</dbReference>
<organism evidence="3 4">
    <name type="scientific">Helicobacter pullorum</name>
    <dbReference type="NCBI Taxonomy" id="35818"/>
    <lineage>
        <taxon>Bacteria</taxon>
        <taxon>Pseudomonadati</taxon>
        <taxon>Campylobacterota</taxon>
        <taxon>Epsilonproteobacteria</taxon>
        <taxon>Campylobacterales</taxon>
        <taxon>Helicobacteraceae</taxon>
        <taxon>Helicobacter</taxon>
    </lineage>
</organism>
<dbReference type="EMBL" id="JNOC01000079">
    <property type="protein sequence ID" value="KPH54874.1"/>
    <property type="molecule type" value="Genomic_DNA"/>
</dbReference>
<keyword evidence="2" id="KW-0812">Transmembrane</keyword>
<protein>
    <submittedName>
        <fullName evidence="3">Uncharacterized protein</fullName>
    </submittedName>
</protein>
<reference evidence="3 4" key="1">
    <citation type="submission" date="2014-06" db="EMBL/GenBank/DDBJ databases">
        <title>Helicobacter pullorum isolates in fresh chicken meat - phenotypic and genotypic features.</title>
        <authorList>
            <person name="Borges V."/>
            <person name="Santos A."/>
            <person name="Correia C.B."/>
            <person name="Saraiva M."/>
            <person name="Menard A."/>
            <person name="Vieira L."/>
            <person name="Sampaio D.A."/>
            <person name="Gomes J.P."/>
            <person name="Oleastro M."/>
        </authorList>
    </citation>
    <scope>NUCLEOTIDE SEQUENCE [LARGE SCALE GENOMIC DNA]</scope>
    <source>
        <strain evidence="3 4">229334/12</strain>
    </source>
</reference>
<accession>A0A0N1MN49</accession>
<feature type="transmembrane region" description="Helical" evidence="2">
    <location>
        <begin position="27"/>
        <end position="44"/>
    </location>
</feature>
<proteinExistence type="predicted"/>
<keyword evidence="2" id="KW-0472">Membrane</keyword>
<gene>
    <name evidence="3" type="ORF">HPU229334_11490</name>
</gene>
<evidence type="ECO:0000313" key="3">
    <source>
        <dbReference type="EMBL" id="KPH54874.1"/>
    </source>
</evidence>
<evidence type="ECO:0000256" key="2">
    <source>
        <dbReference type="SAM" id="Phobius"/>
    </source>
</evidence>